<keyword evidence="3 6" id="KW-1133">Transmembrane helix</keyword>
<dbReference type="Proteomes" id="UP001527925">
    <property type="component" value="Unassembled WGS sequence"/>
</dbReference>
<keyword evidence="8" id="KW-1185">Reference proteome</keyword>
<evidence type="ECO:0000313" key="8">
    <source>
        <dbReference type="Proteomes" id="UP001527925"/>
    </source>
</evidence>
<dbReference type="PANTHER" id="PTHR23112:SF0">
    <property type="entry name" value="TRANSMEMBRANE PROTEIN 116"/>
    <property type="match status" value="1"/>
</dbReference>
<reference evidence="7 8" key="1">
    <citation type="submission" date="2023-09" db="EMBL/GenBank/DDBJ databases">
        <title>Pangenome analysis of Batrachochytrium dendrobatidis and related Chytrids.</title>
        <authorList>
            <person name="Yacoub M.N."/>
            <person name="Stajich J.E."/>
            <person name="James T.Y."/>
        </authorList>
    </citation>
    <scope>NUCLEOTIDE SEQUENCE [LARGE SCALE GENOMIC DNA]</scope>
    <source>
        <strain evidence="7 8">JEL0888</strain>
    </source>
</reference>
<feature type="region of interest" description="Disordered" evidence="5">
    <location>
        <begin position="331"/>
        <end position="353"/>
    </location>
</feature>
<feature type="compositionally biased region" description="Low complexity" evidence="5">
    <location>
        <begin position="336"/>
        <end position="346"/>
    </location>
</feature>
<evidence type="ECO:0000256" key="1">
    <source>
        <dbReference type="ARBA" id="ARBA00004141"/>
    </source>
</evidence>
<evidence type="ECO:0000256" key="5">
    <source>
        <dbReference type="SAM" id="MobiDB-lite"/>
    </source>
</evidence>
<evidence type="ECO:0000256" key="4">
    <source>
        <dbReference type="ARBA" id="ARBA00023136"/>
    </source>
</evidence>
<feature type="transmembrane region" description="Helical" evidence="6">
    <location>
        <begin position="59"/>
        <end position="80"/>
    </location>
</feature>
<proteinExistence type="predicted"/>
<evidence type="ECO:0000256" key="6">
    <source>
        <dbReference type="SAM" id="Phobius"/>
    </source>
</evidence>
<dbReference type="EMBL" id="JADGIZ020000003">
    <property type="protein sequence ID" value="KAL2919216.1"/>
    <property type="molecule type" value="Genomic_DNA"/>
</dbReference>
<dbReference type="Gene3D" id="1.20.1070.10">
    <property type="entry name" value="Rhodopsin 7-helix transmembrane proteins"/>
    <property type="match status" value="1"/>
</dbReference>
<feature type="transmembrane region" description="Helical" evidence="6">
    <location>
        <begin position="263"/>
        <end position="280"/>
    </location>
</feature>
<sequence length="374" mass="41054">MSIRIQKCSAKSRDLQSPDGETHIEVVPPRFFTSLSFQKSGKETTMPPLTQEQLDNLGIITKVSASTSFLGCCGMIYMFVTAPKSFENPTGRIILTICGIDLLDCVVKFIGRWGPQAGVSSVLCQAQATGIEFSNLSSSLLGLALALNALYIVVIRGSAQLIRKFELVIILVCLAIPAPLALVPLFVQPTPGVRMYGDADQWCWIVKAYGPFQIYFWFAWLWSIVIFNMLSFILVRYSLLANDAVLATNESSQSRTNKTRNYIIARMLAYLTAFVIIWTPSSVNRVVQMSIGSPVFGLSVWQSIFSPLRGALNFLAYLYAWRNHPEAALRGRTTTDSDSVGGTSTTKAISTSGPANTRIRVIKSSSIGTSCTKK</sequence>
<comment type="caution">
    <text evidence="7">The sequence shown here is derived from an EMBL/GenBank/DDBJ whole genome shotgun (WGS) entry which is preliminary data.</text>
</comment>
<feature type="transmembrane region" description="Helical" evidence="6">
    <location>
        <begin position="167"/>
        <end position="187"/>
    </location>
</feature>
<evidence type="ECO:0000256" key="2">
    <source>
        <dbReference type="ARBA" id="ARBA00022692"/>
    </source>
</evidence>
<evidence type="ECO:0000313" key="7">
    <source>
        <dbReference type="EMBL" id="KAL2919216.1"/>
    </source>
</evidence>
<name>A0ABR4NID1_9FUNG</name>
<evidence type="ECO:0000256" key="3">
    <source>
        <dbReference type="ARBA" id="ARBA00022989"/>
    </source>
</evidence>
<gene>
    <name evidence="7" type="ORF">HK105_200859</name>
</gene>
<dbReference type="PANTHER" id="PTHR23112">
    <property type="entry name" value="G PROTEIN-COUPLED RECEPTOR 157-RELATED"/>
    <property type="match status" value="1"/>
</dbReference>
<comment type="subcellular location">
    <subcellularLocation>
        <location evidence="1">Membrane</location>
        <topology evidence="1">Multi-pass membrane protein</topology>
    </subcellularLocation>
</comment>
<feature type="transmembrane region" description="Helical" evidence="6">
    <location>
        <begin position="136"/>
        <end position="155"/>
    </location>
</feature>
<evidence type="ECO:0008006" key="9">
    <source>
        <dbReference type="Google" id="ProtNLM"/>
    </source>
</evidence>
<dbReference type="Pfam" id="PF05462">
    <property type="entry name" value="Dicty_CAR"/>
    <property type="match status" value="1"/>
</dbReference>
<dbReference type="SUPFAM" id="SSF81321">
    <property type="entry name" value="Family A G protein-coupled receptor-like"/>
    <property type="match status" value="1"/>
</dbReference>
<feature type="transmembrane region" description="Helical" evidence="6">
    <location>
        <begin position="300"/>
        <end position="320"/>
    </location>
</feature>
<keyword evidence="4 6" id="KW-0472">Membrane</keyword>
<accession>A0ABR4NID1</accession>
<feature type="transmembrane region" description="Helical" evidence="6">
    <location>
        <begin position="214"/>
        <end position="235"/>
    </location>
</feature>
<organism evidence="7 8">
    <name type="scientific">Polyrhizophydium stewartii</name>
    <dbReference type="NCBI Taxonomy" id="2732419"/>
    <lineage>
        <taxon>Eukaryota</taxon>
        <taxon>Fungi</taxon>
        <taxon>Fungi incertae sedis</taxon>
        <taxon>Chytridiomycota</taxon>
        <taxon>Chytridiomycota incertae sedis</taxon>
        <taxon>Chytridiomycetes</taxon>
        <taxon>Rhizophydiales</taxon>
        <taxon>Rhizophydiales incertae sedis</taxon>
        <taxon>Polyrhizophydium</taxon>
    </lineage>
</organism>
<protein>
    <recommendedName>
        <fullName evidence="9">G-protein coupled receptors family 2 profile 2 domain-containing protein</fullName>
    </recommendedName>
</protein>
<keyword evidence="2 6" id="KW-0812">Transmembrane</keyword>